<evidence type="ECO:0000313" key="2">
    <source>
        <dbReference type="Proteomes" id="UP000018720"/>
    </source>
</evidence>
<dbReference type="EMBL" id="AHOM02000004">
    <property type="protein sequence ID" value="EJZ43516.1"/>
    <property type="molecule type" value="Genomic_DNA"/>
</dbReference>
<gene>
    <name evidence="1" type="ORF">LEP1GSC178_2985</name>
</gene>
<proteinExistence type="predicted"/>
<comment type="caution">
    <text evidence="1">The sequence shown here is derived from an EMBL/GenBank/DDBJ whole genome shotgun (WGS) entry which is preliminary data.</text>
</comment>
<accession>A0ABN0HD12</accession>
<name>A0ABN0HD12_9LEPT</name>
<reference evidence="1 2" key="1">
    <citation type="submission" date="2012-08" db="EMBL/GenBank/DDBJ databases">
        <authorList>
            <person name="Harkins D.M."/>
            <person name="Durkin A.S."/>
            <person name="Selengut J.D."/>
            <person name="Sanka R."/>
            <person name="DePew J."/>
            <person name="Purushe J."/>
            <person name="Matthias M.A."/>
            <person name="Vinetz J.M."/>
            <person name="Sutton G.G."/>
            <person name="Nelson W.C."/>
            <person name="Fouts D.E."/>
        </authorList>
    </citation>
    <scope>NUCLEOTIDE SEQUENCE [LARGE SCALE GENOMIC DNA]</scope>
    <source>
        <strain evidence="1 2">MMD4847</strain>
    </source>
</reference>
<protein>
    <submittedName>
        <fullName evidence="1">Uncharacterized protein</fullName>
    </submittedName>
</protein>
<sequence length="47" mass="5400">MLKNSSLSTTFPKLKLKVNFRFGFYPRQASGTNVFGFFPEKSLKKDP</sequence>
<organism evidence="1 2">
    <name type="scientific">Leptospira licerasiae str. MMD4847</name>
    <dbReference type="NCBI Taxonomy" id="1049971"/>
    <lineage>
        <taxon>Bacteria</taxon>
        <taxon>Pseudomonadati</taxon>
        <taxon>Spirochaetota</taxon>
        <taxon>Spirochaetia</taxon>
        <taxon>Leptospirales</taxon>
        <taxon>Leptospiraceae</taxon>
        <taxon>Leptospira</taxon>
    </lineage>
</organism>
<evidence type="ECO:0000313" key="1">
    <source>
        <dbReference type="EMBL" id="EJZ43516.1"/>
    </source>
</evidence>
<dbReference type="Proteomes" id="UP000018720">
    <property type="component" value="Unassembled WGS sequence"/>
</dbReference>
<keyword evidence="2" id="KW-1185">Reference proteome</keyword>